<evidence type="ECO:0000313" key="4">
    <source>
        <dbReference type="EMBL" id="CAI8886618.1"/>
    </source>
</evidence>
<dbReference type="Pfam" id="PF13584">
    <property type="entry name" value="BatD"/>
    <property type="match status" value="1"/>
</dbReference>
<evidence type="ECO:0000313" key="5">
    <source>
        <dbReference type="Proteomes" id="UP001162030"/>
    </source>
</evidence>
<evidence type="ECO:0000259" key="3">
    <source>
        <dbReference type="Pfam" id="PF25607"/>
    </source>
</evidence>
<evidence type="ECO:0000256" key="1">
    <source>
        <dbReference type="SAM" id="MobiDB-lite"/>
    </source>
</evidence>
<feature type="transmembrane region" description="Helical" evidence="2">
    <location>
        <begin position="447"/>
        <end position="469"/>
    </location>
</feature>
<feature type="region of interest" description="Disordered" evidence="1">
    <location>
        <begin position="411"/>
        <end position="434"/>
    </location>
</feature>
<keyword evidence="2" id="KW-1133">Transmembrane helix</keyword>
<proteinExistence type="predicted"/>
<reference evidence="4 5" key="1">
    <citation type="submission" date="2023-03" db="EMBL/GenBank/DDBJ databases">
        <authorList>
            <person name="Pearce D."/>
        </authorList>
    </citation>
    <scope>NUCLEOTIDE SEQUENCE [LARGE SCALE GENOMIC DNA]</scope>
    <source>
        <strain evidence="4">Msz</strain>
    </source>
</reference>
<dbReference type="EMBL" id="OX458333">
    <property type="protein sequence ID" value="CAI8886618.1"/>
    <property type="molecule type" value="Genomic_DNA"/>
</dbReference>
<evidence type="ECO:0000256" key="2">
    <source>
        <dbReference type="SAM" id="Phobius"/>
    </source>
</evidence>
<gene>
    <name evidence="4" type="ORF">MSZNOR_3161</name>
</gene>
<keyword evidence="2" id="KW-0812">Transmembrane</keyword>
<protein>
    <submittedName>
        <fullName evidence="4">Oxygen tolerance protein BatD</fullName>
    </submittedName>
</protein>
<name>A0ABN8X800_9GAMM</name>
<keyword evidence="5" id="KW-1185">Reference proteome</keyword>
<organism evidence="4 5">
    <name type="scientific">Methylocaldum szegediense</name>
    <dbReference type="NCBI Taxonomy" id="73780"/>
    <lineage>
        <taxon>Bacteria</taxon>
        <taxon>Pseudomonadati</taxon>
        <taxon>Pseudomonadota</taxon>
        <taxon>Gammaproteobacteria</taxon>
        <taxon>Methylococcales</taxon>
        <taxon>Methylococcaceae</taxon>
        <taxon>Methylocaldum</taxon>
    </lineage>
</organism>
<dbReference type="PANTHER" id="PTHR40940:SF1">
    <property type="entry name" value="PROTEIN BATD"/>
    <property type="match status" value="1"/>
</dbReference>
<sequence>MSAFVYLHPRFFRLYRYVWTPSTLIGCLRLLPLLFLFHAGAVSAAAISVTVDRESVPINESFTLIFSAEETPDADPDFTPLEKDFHILGQSQSSQISLINGRFSRRTEWHVSVMARQEGTLTVPSIAFGSDRSKPLTIHVSGSPTPGVGASGEDLFLEVEAEPKNPYVQAQVIYTVRVLSRVHFGGANLSEPSSDDALIQKLGDDRRYTTYRNGLQYTAIERKYAVFPQKSGTLLLEPLTLEARRTSAGQSLFNQFFNHSARILRAHSDSITLDVRPIPTAFSGEHWLPAEHLEIEDSWSQDDLKTTAGEPITRTITVRADGTTVGLLPELAPKAAGQSPSDIKRYPDQPLLNEQKLASGLASVRQEKIALIPARSGTYRLPPIEIPWWNTKTDRMEIARLPERILTALPGAQTEETAPSAVAAASPEPSSAAAQTPIEAPRAGGGAWFWLALLFGLGWLGTAAAWWLSRKPRKPEVLRPADDPRSERSAVNALRMACQKNDPAAARQALLDWARLRWPSARPIGLDELKSRCRGELGREIERLNRALYRHPESGWQGQMLWSAFRSDPIILSSRDKPAIAANLEPLYKL</sequence>
<dbReference type="Proteomes" id="UP001162030">
    <property type="component" value="Chromosome"/>
</dbReference>
<accession>A0ABN8X800</accession>
<dbReference type="InterPro" id="IPR025738">
    <property type="entry name" value="BatD"/>
</dbReference>
<dbReference type="InterPro" id="IPR057699">
    <property type="entry name" value="DUF7939"/>
</dbReference>
<dbReference type="Pfam" id="PF25607">
    <property type="entry name" value="DUF7939"/>
    <property type="match status" value="1"/>
</dbReference>
<dbReference type="RefSeq" id="WP_317963288.1">
    <property type="nucleotide sequence ID" value="NZ_OX458333.1"/>
</dbReference>
<feature type="compositionally biased region" description="Low complexity" evidence="1">
    <location>
        <begin position="414"/>
        <end position="434"/>
    </location>
</feature>
<feature type="domain" description="DUF7939" evidence="3">
    <location>
        <begin position="487"/>
        <end position="567"/>
    </location>
</feature>
<dbReference type="PANTHER" id="PTHR40940">
    <property type="entry name" value="PROTEIN BATD-RELATED"/>
    <property type="match status" value="1"/>
</dbReference>
<keyword evidence="2" id="KW-0472">Membrane</keyword>